<accession>A0A8S4B8N0</accession>
<keyword evidence="2" id="KW-1185">Reference proteome</keyword>
<gene>
    <name evidence="1" type="ORF">MMEN_LOCUS11338</name>
</gene>
<comment type="caution">
    <text evidence="1">The sequence shown here is derived from an EMBL/GenBank/DDBJ whole genome shotgun (WGS) entry which is preliminary data.</text>
</comment>
<dbReference type="EMBL" id="CAJRST010011113">
    <property type="protein sequence ID" value="CAG5927473.1"/>
    <property type="molecule type" value="Genomic_DNA"/>
</dbReference>
<dbReference type="OrthoDB" id="8418477at2759"/>
<evidence type="ECO:0000313" key="1">
    <source>
        <dbReference type="EMBL" id="CAG5927473.1"/>
    </source>
</evidence>
<name>A0A8S4B8N0_9TELE</name>
<dbReference type="AlphaFoldDB" id="A0A8S4B8N0"/>
<evidence type="ECO:0000313" key="2">
    <source>
        <dbReference type="Proteomes" id="UP000677803"/>
    </source>
</evidence>
<organism evidence="1 2">
    <name type="scientific">Menidia menidia</name>
    <name type="common">Atlantic silverside</name>
    <dbReference type="NCBI Taxonomy" id="238744"/>
    <lineage>
        <taxon>Eukaryota</taxon>
        <taxon>Metazoa</taxon>
        <taxon>Chordata</taxon>
        <taxon>Craniata</taxon>
        <taxon>Vertebrata</taxon>
        <taxon>Euteleostomi</taxon>
        <taxon>Actinopterygii</taxon>
        <taxon>Neopterygii</taxon>
        <taxon>Teleostei</taxon>
        <taxon>Neoteleostei</taxon>
        <taxon>Acanthomorphata</taxon>
        <taxon>Ovalentaria</taxon>
        <taxon>Atherinomorphae</taxon>
        <taxon>Atheriniformes</taxon>
        <taxon>Atherinopsidae</taxon>
        <taxon>Menidiinae</taxon>
        <taxon>Menidia</taxon>
    </lineage>
</organism>
<protein>
    <submittedName>
        <fullName evidence="1">(Atlantic silverside) hypothetical protein</fullName>
    </submittedName>
</protein>
<sequence length="155" mass="17442">MVEQTRRANHVVSLQAGPGEVDTGTQFDLRIHDRAARAFGQQLAFIGDQMDREWTSREPNWPPAPMHLLRPAQILTRTIYRDIHSQFWGFQGLGAAVKAWIESTSPWHWTLRTESFTTWVSKVKPASCGGWTRGAVVTVALVAAGSHFVTLWMEA</sequence>
<dbReference type="Proteomes" id="UP000677803">
    <property type="component" value="Unassembled WGS sequence"/>
</dbReference>
<reference evidence="1" key="1">
    <citation type="submission" date="2021-05" db="EMBL/GenBank/DDBJ databases">
        <authorList>
            <person name="Tigano A."/>
        </authorList>
    </citation>
    <scope>NUCLEOTIDE SEQUENCE</scope>
</reference>
<proteinExistence type="predicted"/>